<name>A0A177ADP8_9PEZI</name>
<feature type="compositionally biased region" description="Low complexity" evidence="1">
    <location>
        <begin position="98"/>
        <end position="110"/>
    </location>
</feature>
<feature type="compositionally biased region" description="Basic and acidic residues" evidence="1">
    <location>
        <begin position="242"/>
        <end position="251"/>
    </location>
</feature>
<dbReference type="eggNOG" id="ENOG502S8WV">
    <property type="taxonomic scope" value="Eukaryota"/>
</dbReference>
<dbReference type="VEuPathDB" id="FungiDB:GMDG_08304"/>
<dbReference type="Proteomes" id="UP000077154">
    <property type="component" value="Unassembled WGS sequence"/>
</dbReference>
<accession>A0A177ADP8</accession>
<dbReference type="GO" id="GO:0070941">
    <property type="term" value="P:eisosome assembly"/>
    <property type="evidence" value="ECO:0007669"/>
    <property type="project" value="TreeGrafter"/>
</dbReference>
<feature type="region of interest" description="Disordered" evidence="1">
    <location>
        <begin position="726"/>
        <end position="811"/>
    </location>
</feature>
<proteinExistence type="predicted"/>
<evidence type="ECO:0000256" key="1">
    <source>
        <dbReference type="SAM" id="MobiDB-lite"/>
    </source>
</evidence>
<reference evidence="2" key="1">
    <citation type="submission" date="2016-03" db="EMBL/GenBank/DDBJ databases">
        <title>Updated assembly of Pseudogymnoascus destructans, the fungus causing white-nose syndrome of bats.</title>
        <authorList>
            <person name="Palmer J.M."/>
            <person name="Drees K.P."/>
            <person name="Foster J.T."/>
            <person name="Lindner D.L."/>
        </authorList>
    </citation>
    <scope>NUCLEOTIDE SEQUENCE [LARGE SCALE GENOMIC DNA]</scope>
    <source>
        <strain evidence="2">20631-21</strain>
    </source>
</reference>
<gene>
    <name evidence="2" type="ORF">VC83_02949</name>
</gene>
<protein>
    <recommendedName>
        <fullName evidence="3">Eisosome protein 1</fullName>
    </recommendedName>
</protein>
<evidence type="ECO:0000313" key="2">
    <source>
        <dbReference type="EMBL" id="OAF60218.1"/>
    </source>
</evidence>
<evidence type="ECO:0008006" key="3">
    <source>
        <dbReference type="Google" id="ProtNLM"/>
    </source>
</evidence>
<dbReference type="RefSeq" id="XP_024325500.1">
    <property type="nucleotide sequence ID" value="XM_024466599.1"/>
</dbReference>
<feature type="region of interest" description="Disordered" evidence="1">
    <location>
        <begin position="632"/>
        <end position="696"/>
    </location>
</feature>
<organism evidence="2">
    <name type="scientific">Pseudogymnoascus destructans</name>
    <dbReference type="NCBI Taxonomy" id="655981"/>
    <lineage>
        <taxon>Eukaryota</taxon>
        <taxon>Fungi</taxon>
        <taxon>Dikarya</taxon>
        <taxon>Ascomycota</taxon>
        <taxon>Pezizomycotina</taxon>
        <taxon>Leotiomycetes</taxon>
        <taxon>Thelebolales</taxon>
        <taxon>Thelebolaceae</taxon>
        <taxon>Pseudogymnoascus</taxon>
    </lineage>
</organism>
<dbReference type="EMBL" id="KV441392">
    <property type="protein sequence ID" value="OAF60218.1"/>
    <property type="molecule type" value="Genomic_DNA"/>
</dbReference>
<feature type="compositionally biased region" description="Polar residues" evidence="1">
    <location>
        <begin position="672"/>
        <end position="696"/>
    </location>
</feature>
<feature type="compositionally biased region" description="Low complexity" evidence="1">
    <location>
        <begin position="194"/>
        <end position="206"/>
    </location>
</feature>
<feature type="region of interest" description="Disordered" evidence="1">
    <location>
        <begin position="275"/>
        <end position="301"/>
    </location>
</feature>
<feature type="compositionally biased region" description="Basic and acidic residues" evidence="1">
    <location>
        <begin position="791"/>
        <end position="808"/>
    </location>
</feature>
<feature type="region of interest" description="Disordered" evidence="1">
    <location>
        <begin position="483"/>
        <end position="618"/>
    </location>
</feature>
<dbReference type="AlphaFoldDB" id="A0A177ADP8"/>
<dbReference type="Pfam" id="PF12757">
    <property type="entry name" value="Eisosome1"/>
    <property type="match status" value="1"/>
</dbReference>
<feature type="compositionally biased region" description="Basic and acidic residues" evidence="1">
    <location>
        <begin position="490"/>
        <end position="534"/>
    </location>
</feature>
<feature type="compositionally biased region" description="Polar residues" evidence="1">
    <location>
        <begin position="87"/>
        <end position="97"/>
    </location>
</feature>
<feature type="compositionally biased region" description="Basic residues" evidence="1">
    <location>
        <begin position="535"/>
        <end position="550"/>
    </location>
</feature>
<feature type="region of interest" description="Disordered" evidence="1">
    <location>
        <begin position="37"/>
        <end position="57"/>
    </location>
</feature>
<feature type="region of interest" description="Disordered" evidence="1">
    <location>
        <begin position="332"/>
        <end position="358"/>
    </location>
</feature>
<dbReference type="PANTHER" id="PTHR28298:SF1">
    <property type="entry name" value="EISOSOME PROTEIN 1"/>
    <property type="match status" value="1"/>
</dbReference>
<feature type="compositionally biased region" description="Polar residues" evidence="1">
    <location>
        <begin position="731"/>
        <end position="744"/>
    </location>
</feature>
<dbReference type="PANTHER" id="PTHR28298">
    <property type="entry name" value="EISOSOME PROTEIN 1"/>
    <property type="match status" value="1"/>
</dbReference>
<dbReference type="OrthoDB" id="4070583at2759"/>
<feature type="region of interest" description="Disordered" evidence="1">
    <location>
        <begin position="84"/>
        <end position="256"/>
    </location>
</feature>
<dbReference type="InterPro" id="IPR024527">
    <property type="entry name" value="Eisosome1"/>
</dbReference>
<feature type="compositionally biased region" description="Low complexity" evidence="1">
    <location>
        <begin position="551"/>
        <end position="574"/>
    </location>
</feature>
<sequence>MGSTTLTNGSRYLDSNNKLSSAGAAASLKYARPQDLPSYPSIGLPSSKDAHAGAAASLGWAKQKPVEIWKPGPTTSASTAATIGWTRKSNPPWQPQQSASGARAAVFAAKSDLKVADQKAVPRSPDSAGLGNSAANVAMQNDRRSIQAPPASNRASQLNRHRSLMAATEAMASPRPRADSTPPLGPKYPDEMNARANALRAATHADTASRRRRSEIPQGGATPVTNMGKERYTSHPSQPSEADQKQKEDSMHASAIAMAQQMYKIIEKREKETGEAGFAATAAHGRGRSTSLMSDEPTPMKYGNLQEAAQRLAQERLAKLHDENYKNREYLDYYGSPQPSQRLSKGRFRRRASSDTTVEASLGRRRDVRFQTAEPLYSSNLSQIDAKTRQRDRDMLLAAAQRNVQRSLQGIDERVYAQTGRPTPSMMGQETLPMAIAQQRMQQQQVPQQRGDKVSIGHGALVDRSSVDALAFRNVQPVLHQINTESDAQQARRTEIKLDEEEAKRQIDMEREREQELKEIDKQLKEHDKQEKKEKKSHKKFFKRQSKRWSKQSSKSKSTQSRESYVPEPMAMSGAVGGGGASDNDRVATAEYEPSVERAEPTPAFEPAPAVQPVQQAPITPPNQHVRVAEPVTPVEPVKPAPPTLAVQTPEPIEEEDVPEILVSEYTDKGKSSQPFTRLQKSTRPSETLATSQQGVKSWLKTAFRRTSKGQKEELEKQNGAGGLFVGGASLVQQPDGTPTQVATKTMGGGDENEVPVSEFLTSTDRSKYTQEQEGSAAGGSLVSNPVKETAAPREEEGYESEEARDQFNDADVAMPIFKSSRPLSPARDSRFKEVI</sequence>
<dbReference type="GeneID" id="36286026"/>
<feature type="compositionally biased region" description="Low complexity" evidence="1">
    <location>
        <begin position="601"/>
        <end position="618"/>
    </location>
</feature>